<evidence type="ECO:0000313" key="1">
    <source>
        <dbReference type="EMBL" id="MBX72005.1"/>
    </source>
</evidence>
<organism evidence="1">
    <name type="scientific">Rhizophora mucronata</name>
    <name type="common">Asiatic mangrove</name>
    <dbReference type="NCBI Taxonomy" id="61149"/>
    <lineage>
        <taxon>Eukaryota</taxon>
        <taxon>Viridiplantae</taxon>
        <taxon>Streptophyta</taxon>
        <taxon>Embryophyta</taxon>
        <taxon>Tracheophyta</taxon>
        <taxon>Spermatophyta</taxon>
        <taxon>Magnoliopsida</taxon>
        <taxon>eudicotyledons</taxon>
        <taxon>Gunneridae</taxon>
        <taxon>Pentapetalae</taxon>
        <taxon>rosids</taxon>
        <taxon>fabids</taxon>
        <taxon>Malpighiales</taxon>
        <taxon>Rhizophoraceae</taxon>
        <taxon>Rhizophora</taxon>
    </lineage>
</organism>
<dbReference type="AlphaFoldDB" id="A0A2P2QYH4"/>
<proteinExistence type="predicted"/>
<protein>
    <submittedName>
        <fullName evidence="1">Uncharacterized protein</fullName>
    </submittedName>
</protein>
<name>A0A2P2QYH4_RHIMU</name>
<accession>A0A2P2QYH4</accession>
<reference evidence="1" key="1">
    <citation type="submission" date="2018-02" db="EMBL/GenBank/DDBJ databases">
        <title>Rhizophora mucronata_Transcriptome.</title>
        <authorList>
            <person name="Meera S.P."/>
            <person name="Sreeshan A."/>
            <person name="Augustine A."/>
        </authorList>
    </citation>
    <scope>NUCLEOTIDE SEQUENCE</scope>
    <source>
        <tissue evidence="1">Leaf</tissue>
    </source>
</reference>
<dbReference type="EMBL" id="GGEC01091521">
    <property type="protein sequence ID" value="MBX72005.1"/>
    <property type="molecule type" value="Transcribed_RNA"/>
</dbReference>
<sequence>MSSCNETKLLRKMSSCNETNCIYIAREKKQKGLWWIGVRGL</sequence>